<feature type="transmembrane region" description="Helical" evidence="2">
    <location>
        <begin position="85"/>
        <end position="107"/>
    </location>
</feature>
<evidence type="ECO:0000256" key="2">
    <source>
        <dbReference type="SAM" id="Phobius"/>
    </source>
</evidence>
<evidence type="ECO:0000256" key="1">
    <source>
        <dbReference type="SAM" id="MobiDB-lite"/>
    </source>
</evidence>
<feature type="transmembrane region" description="Helical" evidence="2">
    <location>
        <begin position="152"/>
        <end position="170"/>
    </location>
</feature>
<comment type="caution">
    <text evidence="3">The sequence shown here is derived from an EMBL/GenBank/DDBJ whole genome shotgun (WGS) entry which is preliminary data.</text>
</comment>
<sequence length="181" mass="18987">MDQRRNDSEVTPSNQRAARRRQHRASPVAMPRGLTRNQDAELDVVDVCFEVISTIAVVAANGAVLLIIGNALLRYNYTDLASAAKIGGAGGIVAAPMITVLLGILRTLPANNIANLLIGFLSDLSDIALGAMSGYFGMVLLNCFGANVHGDIDAVGAAWAGALGGVIGVWRRGFDTVLVQE</sequence>
<proteinExistence type="predicted"/>
<feature type="transmembrane region" description="Helical" evidence="2">
    <location>
        <begin position="51"/>
        <end position="73"/>
    </location>
</feature>
<keyword evidence="2" id="KW-0812">Transmembrane</keyword>
<dbReference type="Proteomes" id="UP000567179">
    <property type="component" value="Unassembled WGS sequence"/>
</dbReference>
<gene>
    <name evidence="3" type="ORF">D9619_009943</name>
</gene>
<accession>A0A8H5F6I3</accession>
<evidence type="ECO:0000313" key="4">
    <source>
        <dbReference type="Proteomes" id="UP000567179"/>
    </source>
</evidence>
<feature type="region of interest" description="Disordered" evidence="1">
    <location>
        <begin position="1"/>
        <end position="32"/>
    </location>
</feature>
<feature type="transmembrane region" description="Helical" evidence="2">
    <location>
        <begin position="127"/>
        <end position="145"/>
    </location>
</feature>
<keyword evidence="2" id="KW-0472">Membrane</keyword>
<keyword evidence="4" id="KW-1185">Reference proteome</keyword>
<reference evidence="3 4" key="1">
    <citation type="journal article" date="2020" name="ISME J.">
        <title>Uncovering the hidden diversity of litter-decomposition mechanisms in mushroom-forming fungi.</title>
        <authorList>
            <person name="Floudas D."/>
            <person name="Bentzer J."/>
            <person name="Ahren D."/>
            <person name="Johansson T."/>
            <person name="Persson P."/>
            <person name="Tunlid A."/>
        </authorList>
    </citation>
    <scope>NUCLEOTIDE SEQUENCE [LARGE SCALE GENOMIC DNA]</scope>
    <source>
        <strain evidence="3 4">CBS 101986</strain>
    </source>
</reference>
<dbReference type="AlphaFoldDB" id="A0A8H5F6I3"/>
<name>A0A8H5F6I3_9AGAR</name>
<protein>
    <submittedName>
        <fullName evidence="3">Uncharacterized protein</fullName>
    </submittedName>
</protein>
<evidence type="ECO:0000313" key="3">
    <source>
        <dbReference type="EMBL" id="KAF5325511.1"/>
    </source>
</evidence>
<organism evidence="3 4">
    <name type="scientific">Psilocybe cf. subviscida</name>
    <dbReference type="NCBI Taxonomy" id="2480587"/>
    <lineage>
        <taxon>Eukaryota</taxon>
        <taxon>Fungi</taxon>
        <taxon>Dikarya</taxon>
        <taxon>Basidiomycota</taxon>
        <taxon>Agaricomycotina</taxon>
        <taxon>Agaricomycetes</taxon>
        <taxon>Agaricomycetidae</taxon>
        <taxon>Agaricales</taxon>
        <taxon>Agaricineae</taxon>
        <taxon>Strophariaceae</taxon>
        <taxon>Psilocybe</taxon>
    </lineage>
</organism>
<keyword evidence="2" id="KW-1133">Transmembrane helix</keyword>
<dbReference type="EMBL" id="JAACJJ010000015">
    <property type="protein sequence ID" value="KAF5325511.1"/>
    <property type="molecule type" value="Genomic_DNA"/>
</dbReference>